<evidence type="ECO:0000313" key="2">
    <source>
        <dbReference type="Proteomes" id="UP001221757"/>
    </source>
</evidence>
<dbReference type="AlphaFoldDB" id="A0AAD7GJT4"/>
<organism evidence="1 2">
    <name type="scientific">Mycena rosella</name>
    <name type="common">Pink bonnet</name>
    <name type="synonym">Agaricus rosellus</name>
    <dbReference type="NCBI Taxonomy" id="1033263"/>
    <lineage>
        <taxon>Eukaryota</taxon>
        <taxon>Fungi</taxon>
        <taxon>Dikarya</taxon>
        <taxon>Basidiomycota</taxon>
        <taxon>Agaricomycotina</taxon>
        <taxon>Agaricomycetes</taxon>
        <taxon>Agaricomycetidae</taxon>
        <taxon>Agaricales</taxon>
        <taxon>Marasmiineae</taxon>
        <taxon>Mycenaceae</taxon>
        <taxon>Mycena</taxon>
    </lineage>
</organism>
<name>A0AAD7GJT4_MYCRO</name>
<sequence length="104" mass="10913">MRAATGGDMTRPTDLTMLLDQIGFEMDVSITGSTGTVVNERNEDGGAGNIPGIGPVGCLRTGRGGECVRSGTCLMYLGIYQDVIPALPKHKNVDCAKILKNGKD</sequence>
<comment type="caution">
    <text evidence="1">The sequence shown here is derived from an EMBL/GenBank/DDBJ whole genome shotgun (WGS) entry which is preliminary data.</text>
</comment>
<protein>
    <submittedName>
        <fullName evidence="1">Uncharacterized protein</fullName>
    </submittedName>
</protein>
<dbReference type="Proteomes" id="UP001221757">
    <property type="component" value="Unassembled WGS sequence"/>
</dbReference>
<dbReference type="EMBL" id="JARKIE010000027">
    <property type="protein sequence ID" value="KAJ7698075.1"/>
    <property type="molecule type" value="Genomic_DNA"/>
</dbReference>
<proteinExistence type="predicted"/>
<evidence type="ECO:0000313" key="1">
    <source>
        <dbReference type="EMBL" id="KAJ7698075.1"/>
    </source>
</evidence>
<keyword evidence="2" id="KW-1185">Reference proteome</keyword>
<accession>A0AAD7GJT4</accession>
<gene>
    <name evidence="1" type="ORF">B0H17DRAFT_1130003</name>
</gene>
<reference evidence="1" key="1">
    <citation type="submission" date="2023-03" db="EMBL/GenBank/DDBJ databases">
        <title>Massive genome expansion in bonnet fungi (Mycena s.s.) driven by repeated elements and novel gene families across ecological guilds.</title>
        <authorList>
            <consortium name="Lawrence Berkeley National Laboratory"/>
            <person name="Harder C.B."/>
            <person name="Miyauchi S."/>
            <person name="Viragh M."/>
            <person name="Kuo A."/>
            <person name="Thoen E."/>
            <person name="Andreopoulos B."/>
            <person name="Lu D."/>
            <person name="Skrede I."/>
            <person name="Drula E."/>
            <person name="Henrissat B."/>
            <person name="Morin E."/>
            <person name="Kohler A."/>
            <person name="Barry K."/>
            <person name="LaButti K."/>
            <person name="Morin E."/>
            <person name="Salamov A."/>
            <person name="Lipzen A."/>
            <person name="Mereny Z."/>
            <person name="Hegedus B."/>
            <person name="Baldrian P."/>
            <person name="Stursova M."/>
            <person name="Weitz H."/>
            <person name="Taylor A."/>
            <person name="Grigoriev I.V."/>
            <person name="Nagy L.G."/>
            <person name="Martin F."/>
            <person name="Kauserud H."/>
        </authorList>
    </citation>
    <scope>NUCLEOTIDE SEQUENCE</scope>
    <source>
        <strain evidence="1">CBHHK067</strain>
    </source>
</reference>